<evidence type="ECO:0000259" key="2">
    <source>
        <dbReference type="PROSITE" id="PS51140"/>
    </source>
</evidence>
<dbReference type="InterPro" id="IPR009060">
    <property type="entry name" value="UBA-like_sf"/>
</dbReference>
<gene>
    <name evidence="3" type="ORF">WJX81_006226</name>
</gene>
<feature type="domain" description="CUE" evidence="2">
    <location>
        <begin position="366"/>
        <end position="409"/>
    </location>
</feature>
<evidence type="ECO:0000256" key="1">
    <source>
        <dbReference type="SAM" id="MobiDB-lite"/>
    </source>
</evidence>
<dbReference type="GO" id="GO:0043130">
    <property type="term" value="F:ubiquitin binding"/>
    <property type="evidence" value="ECO:0007669"/>
    <property type="project" value="InterPro"/>
</dbReference>
<comment type="caution">
    <text evidence="3">The sequence shown here is derived from an EMBL/GenBank/DDBJ whole genome shotgun (WGS) entry which is preliminary data.</text>
</comment>
<dbReference type="InterPro" id="IPR003892">
    <property type="entry name" value="CUE"/>
</dbReference>
<dbReference type="Gene3D" id="1.10.8.10">
    <property type="entry name" value="DNA helicase RuvA subunit, C-terminal domain"/>
    <property type="match status" value="1"/>
</dbReference>
<dbReference type="Pfam" id="PF02845">
    <property type="entry name" value="CUE"/>
    <property type="match status" value="1"/>
</dbReference>
<feature type="compositionally biased region" description="Gly residues" evidence="1">
    <location>
        <begin position="577"/>
        <end position="587"/>
    </location>
</feature>
<organism evidence="3 4">
    <name type="scientific">Elliptochloris bilobata</name>
    <dbReference type="NCBI Taxonomy" id="381761"/>
    <lineage>
        <taxon>Eukaryota</taxon>
        <taxon>Viridiplantae</taxon>
        <taxon>Chlorophyta</taxon>
        <taxon>core chlorophytes</taxon>
        <taxon>Trebouxiophyceae</taxon>
        <taxon>Trebouxiophyceae incertae sedis</taxon>
        <taxon>Elliptochloris clade</taxon>
        <taxon>Elliptochloris</taxon>
    </lineage>
</organism>
<feature type="compositionally biased region" description="Gly residues" evidence="1">
    <location>
        <begin position="657"/>
        <end position="683"/>
    </location>
</feature>
<feature type="region of interest" description="Disordered" evidence="1">
    <location>
        <begin position="415"/>
        <end position="488"/>
    </location>
</feature>
<feature type="region of interest" description="Disordered" evidence="1">
    <location>
        <begin position="508"/>
        <end position="597"/>
    </location>
</feature>
<dbReference type="Proteomes" id="UP001445335">
    <property type="component" value="Unassembled WGS sequence"/>
</dbReference>
<dbReference type="InterPro" id="IPR052586">
    <property type="entry name" value="ASCC2"/>
</dbReference>
<protein>
    <recommendedName>
        <fullName evidence="2">CUE domain-containing protein</fullName>
    </recommendedName>
</protein>
<feature type="compositionally biased region" description="Acidic residues" evidence="1">
    <location>
        <begin position="513"/>
        <end position="527"/>
    </location>
</feature>
<proteinExistence type="predicted"/>
<dbReference type="InterPro" id="IPR041800">
    <property type="entry name" value="ASCC2_CUE"/>
</dbReference>
<accession>A0AAW1SKX9</accession>
<feature type="compositionally biased region" description="Basic and acidic residues" evidence="1">
    <location>
        <begin position="588"/>
        <end position="597"/>
    </location>
</feature>
<dbReference type="CDD" id="cd14364">
    <property type="entry name" value="CUE_ASCC2"/>
    <property type="match status" value="1"/>
</dbReference>
<dbReference type="PROSITE" id="PS51140">
    <property type="entry name" value="CUE"/>
    <property type="match status" value="1"/>
</dbReference>
<dbReference type="SUPFAM" id="SSF46934">
    <property type="entry name" value="UBA-like"/>
    <property type="match status" value="1"/>
</dbReference>
<reference evidence="3 4" key="1">
    <citation type="journal article" date="2024" name="Nat. Commun.">
        <title>Phylogenomics reveals the evolutionary origins of lichenization in chlorophyte algae.</title>
        <authorList>
            <person name="Puginier C."/>
            <person name="Libourel C."/>
            <person name="Otte J."/>
            <person name="Skaloud P."/>
            <person name="Haon M."/>
            <person name="Grisel S."/>
            <person name="Petersen M."/>
            <person name="Berrin J.G."/>
            <person name="Delaux P.M."/>
            <person name="Dal Grande F."/>
            <person name="Keller J."/>
        </authorList>
    </citation>
    <scope>NUCLEOTIDE SEQUENCE [LARGE SCALE GENOMIC DNA]</scope>
    <source>
        <strain evidence="3 4">SAG 245.80</strain>
    </source>
</reference>
<evidence type="ECO:0000313" key="4">
    <source>
        <dbReference type="Proteomes" id="UP001445335"/>
    </source>
</evidence>
<feature type="compositionally biased region" description="Basic residues" evidence="1">
    <location>
        <begin position="697"/>
        <end position="714"/>
    </location>
</feature>
<keyword evidence="4" id="KW-1185">Reference proteome</keyword>
<evidence type="ECO:0000313" key="3">
    <source>
        <dbReference type="EMBL" id="KAK9846539.1"/>
    </source>
</evidence>
<sequence>MQYARRSHDATPNAAGEASAARRQLAKRVFSVLLRMVTTGERGGPAAAEQADALYSGWLLDVPKLMDVAVLWGGANGDLVRRFMQQVFELQPRYAGDVAGAAAALVGNLADVHEALSGAAQRALLASDDALATGLADGVAYLRDATATLAAFADSFPPAAGLMLAGGDAALLGALAGLHDALVPQLAAVKRKGSLPPLGKQLLEQLVALRALLQRAAAALLAHAFLRESAPGGPNPNPAARAAASAWVALDAHSPAQRGEALLAAVVAASGGGKAAGAGLGSGPAGVGGSGEEGALLRALGERWRVTEALSAALTSGYVALEPVQEDYMYMLLGGRPRSAPAGASGSGAAAQTRTPAAAAQAQAAAQAAAIAQVQDVLPGYGAGFIAACLGACGGDPERAVHQLLEGTLPQELASLDPHMPAAPPANPADCGGKGKARGGAASVGRGGELSWRDVDGATAGAPFSAPASAEPRLTSAAQPPRPVPRGVSRMLRTAGADRAAIQRFAEQAQWSDGEDEYNDEYDDSFDDLQGGAADGVADAEGDDDAATPASQRTAGPSNSSRGPSPSSSRGPSPMWAGGGARGGASREGGRGHGRDTRLWVADGKVYNYRREGATEVAAASAADASARARAAAAAAAQAIHGLGPGGNVPLAAPPGGSRGAPGRGGGGGGDEGPGGSGGGGRNRGGDRAGGDYAYKDKHKSAVANHHRKDRALRKAGGALG</sequence>
<dbReference type="PANTHER" id="PTHR21494:SF0">
    <property type="entry name" value="ACTIVATING SIGNAL COINTEGRATOR 1 COMPLEX SUBUNIT 2"/>
    <property type="match status" value="1"/>
</dbReference>
<dbReference type="PANTHER" id="PTHR21494">
    <property type="entry name" value="ACTIVATING SIGNAL COINTEGRATOR 1 COMPLEX SUBUNIT 2 ASC-1 COMPLEX SUBUNIT P100"/>
    <property type="match status" value="1"/>
</dbReference>
<dbReference type="AlphaFoldDB" id="A0AAW1SKX9"/>
<name>A0AAW1SKX9_9CHLO</name>
<feature type="compositionally biased region" description="Low complexity" evidence="1">
    <location>
        <begin position="556"/>
        <end position="574"/>
    </location>
</feature>
<feature type="compositionally biased region" description="Low complexity" evidence="1">
    <location>
        <begin position="528"/>
        <end position="537"/>
    </location>
</feature>
<feature type="region of interest" description="Disordered" evidence="1">
    <location>
        <begin position="644"/>
        <end position="721"/>
    </location>
</feature>
<feature type="compositionally biased region" description="Basic and acidic residues" evidence="1">
    <location>
        <begin position="684"/>
        <end position="696"/>
    </location>
</feature>
<dbReference type="EMBL" id="JALJOU010000001">
    <property type="protein sequence ID" value="KAK9846539.1"/>
    <property type="molecule type" value="Genomic_DNA"/>
</dbReference>